<dbReference type="GO" id="GO:0016787">
    <property type="term" value="F:hydrolase activity"/>
    <property type="evidence" value="ECO:0007669"/>
    <property type="project" value="InterPro"/>
</dbReference>
<dbReference type="InterPro" id="IPR024071">
    <property type="entry name" value="S-Me-THD_C_sf"/>
</dbReference>
<feature type="domain" description="Hydantoinase/oxoprolinase N-terminal" evidence="2">
    <location>
        <begin position="5"/>
        <end position="185"/>
    </location>
</feature>
<feature type="domain" description="S-Me-THD N-terminal" evidence="3">
    <location>
        <begin position="614"/>
        <end position="771"/>
    </location>
</feature>
<dbReference type="InterPro" id="IPR043129">
    <property type="entry name" value="ATPase_NBD"/>
</dbReference>
<evidence type="ECO:0000259" key="2">
    <source>
        <dbReference type="Pfam" id="PF05378"/>
    </source>
</evidence>
<dbReference type="InterPro" id="IPR002821">
    <property type="entry name" value="Hydantoinase_A"/>
</dbReference>
<dbReference type="InterPro" id="IPR008040">
    <property type="entry name" value="Hydant_A_N"/>
</dbReference>
<dbReference type="Pfam" id="PF05378">
    <property type="entry name" value="Hydant_A_N"/>
    <property type="match status" value="1"/>
</dbReference>
<dbReference type="Pfam" id="PF20906">
    <property type="entry name" value="S-Me-THD_C"/>
    <property type="match status" value="1"/>
</dbReference>
<dbReference type="InterPro" id="IPR045079">
    <property type="entry name" value="Oxoprolinase-like"/>
</dbReference>
<evidence type="ECO:0000259" key="4">
    <source>
        <dbReference type="Pfam" id="PF20906"/>
    </source>
</evidence>
<feature type="domain" description="Hydantoinase A/oxoprolinase" evidence="1">
    <location>
        <begin position="205"/>
        <end position="393"/>
    </location>
</feature>
<dbReference type="PANTHER" id="PTHR11365">
    <property type="entry name" value="5-OXOPROLINASE RELATED"/>
    <property type="match status" value="1"/>
</dbReference>
<name>A0A0M9VWC7_ESCWE</name>
<dbReference type="Pfam" id="PF01968">
    <property type="entry name" value="Hydantoinase_A"/>
    <property type="match status" value="1"/>
</dbReference>
<dbReference type="Gene3D" id="3.40.1610.10">
    <property type="entry name" value="CV3147-like domain"/>
    <property type="match status" value="1"/>
</dbReference>
<dbReference type="OrthoDB" id="5404895at2759"/>
<dbReference type="SUPFAM" id="SSF160991">
    <property type="entry name" value="CV3147-like"/>
    <property type="match status" value="1"/>
</dbReference>
<dbReference type="EMBL" id="LGSR01000006">
    <property type="protein sequence ID" value="KOS21923.1"/>
    <property type="molecule type" value="Genomic_DNA"/>
</dbReference>
<evidence type="ECO:0000259" key="1">
    <source>
        <dbReference type="Pfam" id="PF01968"/>
    </source>
</evidence>
<evidence type="ECO:0000313" key="5">
    <source>
        <dbReference type="EMBL" id="KOS21923.1"/>
    </source>
</evidence>
<evidence type="ECO:0000313" key="6">
    <source>
        <dbReference type="Proteomes" id="UP000053831"/>
    </source>
</evidence>
<dbReference type="PANTHER" id="PTHR11365:SF10">
    <property type="entry name" value="HYDANTOINASE_OXOPROLINASE"/>
    <property type="match status" value="1"/>
</dbReference>
<dbReference type="Gene3D" id="2.40.390.10">
    <property type="entry name" value="CV3147-like"/>
    <property type="match status" value="1"/>
</dbReference>
<dbReference type="SUPFAM" id="SSF53067">
    <property type="entry name" value="Actin-like ATPase domain"/>
    <property type="match status" value="2"/>
</dbReference>
<dbReference type="AlphaFoldDB" id="A0A0M9VWC7"/>
<proteinExistence type="predicted"/>
<dbReference type="Gene3D" id="3.30.420.40">
    <property type="match status" value="1"/>
</dbReference>
<sequence length="999" mass="107566">MSFYRIGVDVGGTNTDAAILDIKALDQPNRGVLASYKAATSPDITSGIELAIREIIKLSGAATSRILSVAIGTTHFINALLEADVRRLDRVAVFRLCGPYSQDLPPFCDFPVGLEKILNGGAHYLDGGLEMDGQEITPINEDQIRKAARDTHKAGIKCIAIVGVFSPLDHQGLQEERCKRIILEEGLGLSVVCSRDIGPTGFLERENATILNAAILRTGHKVKDSFIRAMRRVRLACPLYLSQNDGTLIDAELAADFPIKTFASGPTNSMTGAAFLAGIEELLRPTETQSEKKLGPQVLVVDIGGTTTDICSLLPSGFARQAPGFVEIAGVRTAFSMPDVLSIAVGGGSKIQRDASGVVCVGPSSVGHKLRDEGKIFGGPTLTATCVTAALGKADLGDPDLVSDVPKSILLAANKQIQRMLQELIDKTKISAAPVWVILVGGGALLMSEELKGVDRCIQPIHQAAANAVGAAIAKVSGESDTLEIIGERNEKEILNEACQRAKNIAIERGASPDTVQIVEVTKMPLSYMSQPTMRIQVKAVGSLVIPENMTPLTFQIPIGEEEEDEKQVPEEAEGEKVSIFNPHVPLTRPSRSIDIGAYRPDVRGGIWYISEIDLEFIATGCGILGTGGGGRVHEEQVKAIHALRNGGKGKMRVMSSKALKDTDWTYMGSWYGSPSVFYERLSGGKEISSGIEAIAKLMGKPINAILPDEIGGGNGLCSFITGVLFDIPVLDGDTMGRAFPTIHHTTFNVCNYPLVPCALTDNRNNISVVMDVDYPERLEALLRKTAIVLGLCCAVCPKPQPSSAVKESIVPNTLSQAWFLGRAVSYARRNKTSYLDAIADQSAGKVLYTGKIIDVRRNITHGFTMGSVLIAPLNDEERETFGLRPRGKRKRERCMLVPFQNEFLYAALTDEEGSEEGQEIVCTVPDLISILGQDGEAVGSQDLRYGLRVVVMALPAHPLWKTEKGLRIGGPKGFDLNMDFVGCGEYLPSRSVIEEYDS</sequence>
<dbReference type="InterPro" id="IPR027479">
    <property type="entry name" value="S-Me-THD_N_sf"/>
</dbReference>
<dbReference type="Proteomes" id="UP000053831">
    <property type="component" value="Unassembled WGS sequence"/>
</dbReference>
<organism evidence="5 6">
    <name type="scientific">Escovopsis weberi</name>
    <dbReference type="NCBI Taxonomy" id="150374"/>
    <lineage>
        <taxon>Eukaryota</taxon>
        <taxon>Fungi</taxon>
        <taxon>Dikarya</taxon>
        <taxon>Ascomycota</taxon>
        <taxon>Pezizomycotina</taxon>
        <taxon>Sordariomycetes</taxon>
        <taxon>Hypocreomycetidae</taxon>
        <taxon>Hypocreales</taxon>
        <taxon>Hypocreaceae</taxon>
        <taxon>Escovopsis</taxon>
    </lineage>
</organism>
<dbReference type="InterPro" id="IPR048350">
    <property type="entry name" value="S-Me-THD-like_C"/>
</dbReference>
<reference evidence="5 6" key="1">
    <citation type="submission" date="2015-07" db="EMBL/GenBank/DDBJ databases">
        <title>The genome of the fungus Escovopsis weberi, a specialized disease agent of ant agriculture.</title>
        <authorList>
            <person name="de Man T.J."/>
            <person name="Stajich J.E."/>
            <person name="Kubicek C.P."/>
            <person name="Chenthamara K."/>
            <person name="Atanasova L."/>
            <person name="Druzhinina I.S."/>
            <person name="Birnbaum S."/>
            <person name="Barribeau S.M."/>
            <person name="Teiling C."/>
            <person name="Suen G."/>
            <person name="Currie C."/>
            <person name="Gerardo N.M."/>
        </authorList>
    </citation>
    <scope>NUCLEOTIDE SEQUENCE [LARGE SCALE GENOMIC DNA]</scope>
</reference>
<keyword evidence="6" id="KW-1185">Reference proteome</keyword>
<feature type="domain" description="S-Me-THD-like C-terminal" evidence="4">
    <location>
        <begin position="777"/>
        <end position="982"/>
    </location>
</feature>
<gene>
    <name evidence="5" type="ORF">ESCO_002115</name>
</gene>
<comment type="caution">
    <text evidence="5">The sequence shown here is derived from an EMBL/GenBank/DDBJ whole genome shotgun (WGS) entry which is preliminary data.</text>
</comment>
<dbReference type="Pfam" id="PF06032">
    <property type="entry name" value="S-Me-THD_N"/>
    <property type="match status" value="1"/>
</dbReference>
<accession>A0A0M9VWC7</accession>
<evidence type="ECO:0000259" key="3">
    <source>
        <dbReference type="Pfam" id="PF06032"/>
    </source>
</evidence>
<protein>
    <submittedName>
        <fullName evidence="5">Hydantoin utilization protein A</fullName>
    </submittedName>
</protein>
<dbReference type="InterPro" id="IPR010318">
    <property type="entry name" value="S-Me-THD_N"/>
</dbReference>